<keyword evidence="1" id="KW-0812">Transmembrane</keyword>
<keyword evidence="3" id="KW-1185">Reference proteome</keyword>
<keyword evidence="1" id="KW-1133">Transmembrane helix</keyword>
<name>A0A6M2BYJ7_9GAMM</name>
<evidence type="ECO:0000313" key="2">
    <source>
        <dbReference type="EMBL" id="NGY06857.1"/>
    </source>
</evidence>
<evidence type="ECO:0000313" key="3">
    <source>
        <dbReference type="Proteomes" id="UP000472676"/>
    </source>
</evidence>
<sequence>MKPPRMLSVYMRVTALVAHLALIVLLIATSTSKLGLCAGLLLFAPLPGMLRGSRYVHAWASMLLVVYCALLLANGYAQTQTQSLMFLLAGLAAIDFTGMVMYVRFGTREAEAQRRQAP</sequence>
<feature type="transmembrane region" description="Helical" evidence="1">
    <location>
        <begin position="84"/>
        <end position="105"/>
    </location>
</feature>
<dbReference type="Proteomes" id="UP000472676">
    <property type="component" value="Unassembled WGS sequence"/>
</dbReference>
<organism evidence="2 3">
    <name type="scientific">Solimonas terrae</name>
    <dbReference type="NCBI Taxonomy" id="1396819"/>
    <lineage>
        <taxon>Bacteria</taxon>
        <taxon>Pseudomonadati</taxon>
        <taxon>Pseudomonadota</taxon>
        <taxon>Gammaproteobacteria</taxon>
        <taxon>Nevskiales</taxon>
        <taxon>Nevskiaceae</taxon>
        <taxon>Solimonas</taxon>
    </lineage>
</organism>
<protein>
    <submittedName>
        <fullName evidence="2">DUF2069 domain-containing protein</fullName>
    </submittedName>
</protein>
<proteinExistence type="predicted"/>
<dbReference type="Pfam" id="PF09842">
    <property type="entry name" value="DUF2069"/>
    <property type="match status" value="1"/>
</dbReference>
<dbReference type="EMBL" id="JAAMOW010000011">
    <property type="protein sequence ID" value="NGY06857.1"/>
    <property type="molecule type" value="Genomic_DNA"/>
</dbReference>
<reference evidence="2 3" key="1">
    <citation type="journal article" date="2014" name="Int. J. Syst. Evol. Microbiol.">
        <title>Solimonas terrae sp. nov., isolated from soil.</title>
        <authorList>
            <person name="Kim S.J."/>
            <person name="Moon J.Y."/>
            <person name="Weon H.Y."/>
            <person name="Ahn J.H."/>
            <person name="Chen W.M."/>
            <person name="Kwon S.W."/>
        </authorList>
    </citation>
    <scope>NUCLEOTIDE SEQUENCE [LARGE SCALE GENOMIC DNA]</scope>
    <source>
        <strain evidence="2 3">KIS83-12</strain>
    </source>
</reference>
<dbReference type="RefSeq" id="WP_166261209.1">
    <property type="nucleotide sequence ID" value="NZ_JAAMOW010000011.1"/>
</dbReference>
<evidence type="ECO:0000256" key="1">
    <source>
        <dbReference type="SAM" id="Phobius"/>
    </source>
</evidence>
<gene>
    <name evidence="2" type="ORF">G7Y85_18950</name>
</gene>
<feature type="transmembrane region" description="Helical" evidence="1">
    <location>
        <begin position="56"/>
        <end position="77"/>
    </location>
</feature>
<accession>A0A6M2BYJ7</accession>
<dbReference type="InterPro" id="IPR018643">
    <property type="entry name" value="DUF2069_membrane"/>
</dbReference>
<dbReference type="AlphaFoldDB" id="A0A6M2BYJ7"/>
<keyword evidence="1" id="KW-0472">Membrane</keyword>
<comment type="caution">
    <text evidence="2">The sequence shown here is derived from an EMBL/GenBank/DDBJ whole genome shotgun (WGS) entry which is preliminary data.</text>
</comment>